<keyword evidence="7" id="KW-0677">Repeat</keyword>
<keyword evidence="10" id="KW-0067">ATP-binding</keyword>
<dbReference type="EC" id="2.7.13.3" evidence="2"/>
<dbReference type="InterPro" id="IPR000700">
    <property type="entry name" value="PAS-assoc_C"/>
</dbReference>
<dbReference type="Gene3D" id="3.30.450.20">
    <property type="entry name" value="PAS domain"/>
    <property type="match status" value="1"/>
</dbReference>
<evidence type="ECO:0000256" key="6">
    <source>
        <dbReference type="ARBA" id="ARBA00022679"/>
    </source>
</evidence>
<evidence type="ECO:0000313" key="14">
    <source>
        <dbReference type="Proteomes" id="UP000583556"/>
    </source>
</evidence>
<evidence type="ECO:0000256" key="3">
    <source>
        <dbReference type="ARBA" id="ARBA00022553"/>
    </source>
</evidence>
<dbReference type="Pfam" id="PF07536">
    <property type="entry name" value="HWE_HK"/>
    <property type="match status" value="1"/>
</dbReference>
<dbReference type="Pfam" id="PF08448">
    <property type="entry name" value="PAS_4"/>
    <property type="match status" value="1"/>
</dbReference>
<dbReference type="InterPro" id="IPR035965">
    <property type="entry name" value="PAS-like_dom_sf"/>
</dbReference>
<dbReference type="AlphaFoldDB" id="A0A7Y0G9Q7"/>
<evidence type="ECO:0000256" key="4">
    <source>
        <dbReference type="ARBA" id="ARBA00022630"/>
    </source>
</evidence>
<dbReference type="SUPFAM" id="SSF55785">
    <property type="entry name" value="PYP-like sensor domain (PAS domain)"/>
    <property type="match status" value="1"/>
</dbReference>
<evidence type="ECO:0000256" key="9">
    <source>
        <dbReference type="ARBA" id="ARBA00022777"/>
    </source>
</evidence>
<dbReference type="PANTHER" id="PTHR41523:SF8">
    <property type="entry name" value="ETHYLENE RESPONSE SENSOR PROTEIN"/>
    <property type="match status" value="1"/>
</dbReference>
<dbReference type="RefSeq" id="WP_169493732.1">
    <property type="nucleotide sequence ID" value="NZ_AP029021.1"/>
</dbReference>
<dbReference type="InterPro" id="IPR011102">
    <property type="entry name" value="Sig_transdc_His_kinase_HWE"/>
</dbReference>
<evidence type="ECO:0000256" key="11">
    <source>
        <dbReference type="ARBA" id="ARBA00023026"/>
    </source>
</evidence>
<dbReference type="CDD" id="cd00130">
    <property type="entry name" value="PAS"/>
    <property type="match status" value="1"/>
</dbReference>
<evidence type="ECO:0000256" key="7">
    <source>
        <dbReference type="ARBA" id="ARBA00022737"/>
    </source>
</evidence>
<dbReference type="GO" id="GO:0004673">
    <property type="term" value="F:protein histidine kinase activity"/>
    <property type="evidence" value="ECO:0007669"/>
    <property type="project" value="UniProtKB-EC"/>
</dbReference>
<dbReference type="InterPro" id="IPR013656">
    <property type="entry name" value="PAS_4"/>
</dbReference>
<keyword evidence="5" id="KW-0288">FMN</keyword>
<protein>
    <recommendedName>
        <fullName evidence="2">histidine kinase</fullName>
        <ecNumber evidence="2">2.7.13.3</ecNumber>
    </recommendedName>
</protein>
<dbReference type="InterPro" id="IPR000014">
    <property type="entry name" value="PAS"/>
</dbReference>
<dbReference type="EMBL" id="JABBGM010000005">
    <property type="protein sequence ID" value="NML94446.1"/>
    <property type="molecule type" value="Genomic_DNA"/>
</dbReference>
<dbReference type="SMART" id="SM00911">
    <property type="entry name" value="HWE_HK"/>
    <property type="match status" value="1"/>
</dbReference>
<dbReference type="Gene3D" id="3.30.565.10">
    <property type="entry name" value="Histidine kinase-like ATPase, C-terminal domain"/>
    <property type="match status" value="1"/>
</dbReference>
<evidence type="ECO:0000256" key="10">
    <source>
        <dbReference type="ARBA" id="ARBA00022840"/>
    </source>
</evidence>
<accession>A0A7Y0G9Q7</accession>
<comment type="catalytic activity">
    <reaction evidence="1">
        <text>ATP + protein L-histidine = ADP + protein N-phospho-L-histidine.</text>
        <dbReference type="EC" id="2.7.13.3"/>
    </reaction>
</comment>
<keyword evidence="6" id="KW-0808">Transferase</keyword>
<organism evidence="13 14">
    <name type="scientific">Novosphingobium olei</name>
    <dbReference type="NCBI Taxonomy" id="2728851"/>
    <lineage>
        <taxon>Bacteria</taxon>
        <taxon>Pseudomonadati</taxon>
        <taxon>Pseudomonadota</taxon>
        <taxon>Alphaproteobacteria</taxon>
        <taxon>Sphingomonadales</taxon>
        <taxon>Sphingomonadaceae</taxon>
        <taxon>Novosphingobium</taxon>
    </lineage>
</organism>
<gene>
    <name evidence="13" type="ORF">HHL27_12300</name>
</gene>
<evidence type="ECO:0000256" key="2">
    <source>
        <dbReference type="ARBA" id="ARBA00012438"/>
    </source>
</evidence>
<dbReference type="NCBIfam" id="TIGR00229">
    <property type="entry name" value="sensory_box"/>
    <property type="match status" value="1"/>
</dbReference>
<keyword evidence="11" id="KW-0843">Virulence</keyword>
<feature type="domain" description="PAC" evidence="12">
    <location>
        <begin position="79"/>
        <end position="133"/>
    </location>
</feature>
<dbReference type="GO" id="GO:0005524">
    <property type="term" value="F:ATP binding"/>
    <property type="evidence" value="ECO:0007669"/>
    <property type="project" value="UniProtKB-KW"/>
</dbReference>
<keyword evidence="4" id="KW-0285">Flavoprotein</keyword>
<dbReference type="Proteomes" id="UP000583556">
    <property type="component" value="Unassembled WGS sequence"/>
</dbReference>
<evidence type="ECO:0000256" key="1">
    <source>
        <dbReference type="ARBA" id="ARBA00000085"/>
    </source>
</evidence>
<reference evidence="13 14" key="1">
    <citation type="submission" date="2020-04" db="EMBL/GenBank/DDBJ databases">
        <title>Novosphingobium sp. TW-4 isolated from soil.</title>
        <authorList>
            <person name="Dahal R.H."/>
            <person name="Chaudhary D.K."/>
        </authorList>
    </citation>
    <scope>NUCLEOTIDE SEQUENCE [LARGE SCALE GENOMIC DNA]</scope>
    <source>
        <strain evidence="13 14">TW-4</strain>
    </source>
</reference>
<evidence type="ECO:0000256" key="8">
    <source>
        <dbReference type="ARBA" id="ARBA00022741"/>
    </source>
</evidence>
<proteinExistence type="predicted"/>
<keyword evidence="9" id="KW-0418">Kinase</keyword>
<keyword evidence="3" id="KW-0597">Phosphoprotein</keyword>
<comment type="caution">
    <text evidence="13">The sequence shown here is derived from an EMBL/GenBank/DDBJ whole genome shotgun (WGS) entry which is preliminary data.</text>
</comment>
<sequence>MLTKASLSPESLAAVMEQSSDCVKLLDQDGRLLWMNPNGQCAMEVEDFSLIEGRAWETLWPTEAAGTIRDSYAEAQSGGAARFQAFCPTARGAPRWWDVSVSMVRDAGGAPVGYLSVSRDITQSESDREALRILNAEMRHRLKNSYAMVCSLLQGMARGDAHLGAFASDMQQRITALSTAQSLFDGPEGGGDIAGLLDALVRPFVGICDIHIQAPAELEADRRVIDAIALVIGELVVNSTKHGAIGHGGSLSIAASAEQAGGPIAITWQERSKRQVEATSRAGGQGLGLIDRIVKARKGTLAIDWHENGLDARLVLNPK</sequence>
<dbReference type="InterPro" id="IPR036890">
    <property type="entry name" value="HATPase_C_sf"/>
</dbReference>
<evidence type="ECO:0000313" key="13">
    <source>
        <dbReference type="EMBL" id="NML94446.1"/>
    </source>
</evidence>
<evidence type="ECO:0000259" key="12">
    <source>
        <dbReference type="PROSITE" id="PS50113"/>
    </source>
</evidence>
<keyword evidence="14" id="KW-1185">Reference proteome</keyword>
<evidence type="ECO:0000256" key="5">
    <source>
        <dbReference type="ARBA" id="ARBA00022643"/>
    </source>
</evidence>
<keyword evidence="8" id="KW-0547">Nucleotide-binding</keyword>
<name>A0A7Y0G9Q7_9SPHN</name>
<dbReference type="PANTHER" id="PTHR41523">
    <property type="entry name" value="TWO-COMPONENT SYSTEM SENSOR PROTEIN"/>
    <property type="match status" value="1"/>
</dbReference>
<dbReference type="PROSITE" id="PS50113">
    <property type="entry name" value="PAC"/>
    <property type="match status" value="1"/>
</dbReference>